<feature type="binding site" evidence="19">
    <location>
        <position position="222"/>
    </location>
    <ligand>
        <name>Ca(2+)</name>
        <dbReference type="ChEBI" id="CHEBI:29108"/>
        <label>1</label>
    </ligand>
</feature>
<dbReference type="SUPFAM" id="SSF48113">
    <property type="entry name" value="Heme-dependent peroxidases"/>
    <property type="match status" value="1"/>
</dbReference>
<evidence type="ECO:0000256" key="16">
    <source>
        <dbReference type="ARBA" id="ARBA00023324"/>
    </source>
</evidence>
<keyword evidence="11 19" id="KW-0408">Iron</keyword>
<feature type="domain" description="Plant heme peroxidase family profile" evidence="23">
    <location>
        <begin position="178"/>
        <end position="466"/>
    </location>
</feature>
<comment type="similarity">
    <text evidence="4">Belongs to the peroxidase family. Ascorbate peroxidase subfamily.</text>
</comment>
<dbReference type="GO" id="GO:0080090">
    <property type="term" value="P:regulation of primary metabolic process"/>
    <property type="evidence" value="ECO:0007669"/>
    <property type="project" value="UniProtKB-ARBA"/>
</dbReference>
<evidence type="ECO:0000256" key="21">
    <source>
        <dbReference type="PIRSR" id="PIRSR600823-5"/>
    </source>
</evidence>
<dbReference type="PRINTS" id="PR00461">
    <property type="entry name" value="PLPEROXIDASE"/>
</dbReference>
<evidence type="ECO:0000256" key="5">
    <source>
        <dbReference type="ARBA" id="ARBA00012313"/>
    </source>
</evidence>
<feature type="disulfide bond" evidence="21">
    <location>
        <begin position="348"/>
        <end position="373"/>
    </location>
</feature>
<evidence type="ECO:0000256" key="10">
    <source>
        <dbReference type="ARBA" id="ARBA00023002"/>
    </source>
</evidence>
<evidence type="ECO:0000256" key="12">
    <source>
        <dbReference type="ARBA" id="ARBA00023125"/>
    </source>
</evidence>
<keyword evidence="7" id="KW-0349">Heme</keyword>
<organism evidence="24 25">
    <name type="scientific">Acer negundo</name>
    <name type="common">Box elder</name>
    <dbReference type="NCBI Taxonomy" id="4023"/>
    <lineage>
        <taxon>Eukaryota</taxon>
        <taxon>Viridiplantae</taxon>
        <taxon>Streptophyta</taxon>
        <taxon>Embryophyta</taxon>
        <taxon>Tracheophyta</taxon>
        <taxon>Spermatophyta</taxon>
        <taxon>Magnoliopsida</taxon>
        <taxon>eudicotyledons</taxon>
        <taxon>Gunneridae</taxon>
        <taxon>Pentapetalae</taxon>
        <taxon>rosids</taxon>
        <taxon>malvids</taxon>
        <taxon>Sapindales</taxon>
        <taxon>Sapindaceae</taxon>
        <taxon>Hippocastanoideae</taxon>
        <taxon>Acereae</taxon>
        <taxon>Acer</taxon>
    </lineage>
</organism>
<feature type="binding site" evidence="19">
    <location>
        <position position="386"/>
    </location>
    <ligand>
        <name>Ca(2+)</name>
        <dbReference type="ChEBI" id="CHEBI:29108"/>
        <label>2</label>
    </ligand>
</feature>
<dbReference type="CDD" id="cd04873">
    <property type="entry name" value="ACT_UUR-ACR-like"/>
    <property type="match status" value="1"/>
</dbReference>
<name>A0AAD5NES0_ACENE</name>
<dbReference type="PANTHER" id="PTHR31388">
    <property type="entry name" value="PEROXIDASE 72-RELATED"/>
    <property type="match status" value="1"/>
</dbReference>
<evidence type="ECO:0000313" key="24">
    <source>
        <dbReference type="EMBL" id="KAI9152915.1"/>
    </source>
</evidence>
<comment type="caution">
    <text evidence="24">The sequence shown here is derived from an EMBL/GenBank/DDBJ whole genome shotgun (WGS) entry which is preliminary data.</text>
</comment>
<dbReference type="Proteomes" id="UP001064489">
    <property type="component" value="Chromosome 11"/>
</dbReference>
<proteinExistence type="inferred from homology"/>
<feature type="binding site" evidence="18">
    <location>
        <position position="311"/>
    </location>
    <ligand>
        <name>substrate</name>
    </ligand>
</feature>
<dbReference type="EC" id="1.11.1.7" evidence="5"/>
<evidence type="ECO:0000256" key="18">
    <source>
        <dbReference type="PIRSR" id="PIRSR600823-2"/>
    </source>
</evidence>
<dbReference type="Gene3D" id="1.10.420.10">
    <property type="entry name" value="Peroxidase, domain 2"/>
    <property type="match status" value="1"/>
</dbReference>
<dbReference type="GO" id="GO:0005634">
    <property type="term" value="C:nucleus"/>
    <property type="evidence" value="ECO:0007669"/>
    <property type="project" value="UniProtKB-SubCell"/>
</dbReference>
<evidence type="ECO:0000256" key="3">
    <source>
        <dbReference type="ARBA" id="ARBA00004123"/>
    </source>
</evidence>
<dbReference type="GO" id="GO:0006979">
    <property type="term" value="P:response to oxidative stress"/>
    <property type="evidence" value="ECO:0007669"/>
    <property type="project" value="InterPro"/>
</dbReference>
<dbReference type="PANTHER" id="PTHR31388:SF247">
    <property type="entry name" value="PEROXIDASE"/>
    <property type="match status" value="1"/>
</dbReference>
<dbReference type="GO" id="GO:0020037">
    <property type="term" value="F:heme binding"/>
    <property type="evidence" value="ECO:0007669"/>
    <property type="project" value="InterPro"/>
</dbReference>
<feature type="disulfide bond" evidence="21">
    <location>
        <begin position="183"/>
        <end position="263"/>
    </location>
</feature>
<dbReference type="PROSITE" id="PS00436">
    <property type="entry name" value="PEROXIDASE_2"/>
    <property type="match status" value="1"/>
</dbReference>
<feature type="binding site" evidence="19">
    <location>
        <position position="224"/>
    </location>
    <ligand>
        <name>Ca(2+)</name>
        <dbReference type="ChEBI" id="CHEBI:29108"/>
        <label>1</label>
    </ligand>
</feature>
<keyword evidence="14" id="KW-0325">Glycoprotein</keyword>
<evidence type="ECO:0000256" key="8">
    <source>
        <dbReference type="ARBA" id="ARBA00022723"/>
    </source>
</evidence>
<keyword evidence="10" id="KW-0560">Oxidoreductase</keyword>
<evidence type="ECO:0000259" key="23">
    <source>
        <dbReference type="PROSITE" id="PS50873"/>
    </source>
</evidence>
<gene>
    <name evidence="24" type="ORF">LWI28_002925</name>
</gene>
<evidence type="ECO:0000256" key="4">
    <source>
        <dbReference type="ARBA" id="ARBA00006873"/>
    </source>
</evidence>
<reference evidence="24" key="1">
    <citation type="journal article" date="2022" name="Plant J.">
        <title>Strategies of tolerance reflected in two North American maple genomes.</title>
        <authorList>
            <person name="McEvoy S.L."/>
            <person name="Sezen U.U."/>
            <person name="Trouern-Trend A."/>
            <person name="McMahon S.M."/>
            <person name="Schaberg P.G."/>
            <person name="Yang J."/>
            <person name="Wegrzyn J.L."/>
            <person name="Swenson N.G."/>
        </authorList>
    </citation>
    <scope>NUCLEOTIDE SEQUENCE</scope>
    <source>
        <strain evidence="24">91603</strain>
    </source>
</reference>
<dbReference type="FunFam" id="1.10.420.10:FF:000001">
    <property type="entry name" value="Peroxidase"/>
    <property type="match status" value="1"/>
</dbReference>
<evidence type="ECO:0000256" key="6">
    <source>
        <dbReference type="ARBA" id="ARBA00022559"/>
    </source>
</evidence>
<dbReference type="CDD" id="cd00693">
    <property type="entry name" value="secretory_peroxidase"/>
    <property type="match status" value="1"/>
</dbReference>
<evidence type="ECO:0000256" key="20">
    <source>
        <dbReference type="PIRSR" id="PIRSR600823-4"/>
    </source>
</evidence>
<dbReference type="Pfam" id="PF22754">
    <property type="entry name" value="bHLH-TF_ACT-like_plant"/>
    <property type="match status" value="1"/>
</dbReference>
<dbReference type="GO" id="GO:0042744">
    <property type="term" value="P:hydrogen peroxide catabolic process"/>
    <property type="evidence" value="ECO:0007669"/>
    <property type="project" value="UniProtKB-KW"/>
</dbReference>
<dbReference type="Pfam" id="PF00141">
    <property type="entry name" value="peroxidase"/>
    <property type="match status" value="1"/>
</dbReference>
<dbReference type="InterPro" id="IPR000823">
    <property type="entry name" value="Peroxidase_pln"/>
</dbReference>
<keyword evidence="15" id="KW-0539">Nucleus</keyword>
<comment type="catalytic activity">
    <reaction evidence="1">
        <text>2 a phenolic donor + H2O2 = 2 a phenolic radical donor + 2 H2O</text>
        <dbReference type="Rhea" id="RHEA:56136"/>
        <dbReference type="ChEBI" id="CHEBI:15377"/>
        <dbReference type="ChEBI" id="CHEBI:16240"/>
        <dbReference type="ChEBI" id="CHEBI:139520"/>
        <dbReference type="ChEBI" id="CHEBI:139521"/>
        <dbReference type="EC" id="1.11.1.7"/>
    </reaction>
</comment>
<dbReference type="InterPro" id="IPR033905">
    <property type="entry name" value="Secretory_peroxidase"/>
</dbReference>
<keyword evidence="22" id="KW-0175">Coiled coil</keyword>
<dbReference type="GO" id="GO:0140825">
    <property type="term" value="F:lactoperoxidase activity"/>
    <property type="evidence" value="ECO:0007669"/>
    <property type="project" value="UniProtKB-EC"/>
</dbReference>
<dbReference type="InterPro" id="IPR019794">
    <property type="entry name" value="Peroxidases_AS"/>
</dbReference>
<evidence type="ECO:0000256" key="15">
    <source>
        <dbReference type="ARBA" id="ARBA00023242"/>
    </source>
</evidence>
<dbReference type="EMBL" id="JAJSOW010000108">
    <property type="protein sequence ID" value="KAI9152915.1"/>
    <property type="molecule type" value="Genomic_DNA"/>
</dbReference>
<feature type="binding site" evidence="19">
    <location>
        <position position="236"/>
    </location>
    <ligand>
        <name>Ca(2+)</name>
        <dbReference type="ChEBI" id="CHEBI:29108"/>
        <label>1</label>
    </ligand>
</feature>
<dbReference type="InterPro" id="IPR019793">
    <property type="entry name" value="Peroxidases_heam-ligand_BS"/>
</dbReference>
<keyword evidence="12" id="KW-0238">DNA-binding</keyword>
<sequence length="466" mass="50148">MEDKKRSKSSRGRKKAALYENLQLLRDVANSSSSSMSKTSIVVDASKYIEELKEKVERLNQEIGTSHISSVQNPLPMVTVETLDKGFLINVYSEKNCSGLLVSILQAFEELGLDVHDARVSCSDSFQLEAIGGENIEGQIEGNMDAQMVKQAILQAINNWSETNEQKTASAQLSSETFYATTCSNALSTIKSAVNSAVSKERRMGASLLRLHFHDCFVNGCDASILLDDTSSFTGEKTALPNSNSVRGFEVIDTIKSQLESSCPGVVSCADIVAVAARDSVVALGGSSWTVNLGRRDSTTASLTAANNNIPAPTSDLSALITSFSNKGFTAKEMVALSGSHTIGQARCTTFRTRIYNETNIDSTFATSTRSKCPSTGGDNNLSPLDLTSPNVFDNAYFKNLVSKKGLLHSDQQLFSGGSTDSQVNAYSTNLQTFKTDFANAMVKMGNLSPLTGSNGQIRTNCRKTN</sequence>
<reference evidence="24" key="2">
    <citation type="submission" date="2023-02" db="EMBL/GenBank/DDBJ databases">
        <authorList>
            <person name="Swenson N.G."/>
            <person name="Wegrzyn J.L."/>
            <person name="Mcevoy S.L."/>
        </authorList>
    </citation>
    <scope>NUCLEOTIDE SEQUENCE</scope>
    <source>
        <strain evidence="24">91603</strain>
        <tissue evidence="24">Leaf</tissue>
    </source>
</reference>
<comment type="cofactor">
    <cofactor evidence="19">
        <name>Ca(2+)</name>
        <dbReference type="ChEBI" id="CHEBI:29108"/>
    </cofactor>
    <text evidence="19">Binds 2 calcium ions per subunit.</text>
</comment>
<feature type="binding site" evidence="19">
    <location>
        <position position="215"/>
    </location>
    <ligand>
        <name>Ca(2+)</name>
        <dbReference type="ChEBI" id="CHEBI:29108"/>
        <label>1</label>
    </ligand>
</feature>
<evidence type="ECO:0000256" key="17">
    <source>
        <dbReference type="PIRSR" id="PIRSR600823-1"/>
    </source>
</evidence>
<feature type="coiled-coil region" evidence="22">
    <location>
        <begin position="42"/>
        <end position="69"/>
    </location>
</feature>
<comment type="function">
    <text evidence="2">Removal of H(2)O(2), oxidation of toxic reductants, biosynthesis and degradation of lignin, suberization, auxin catabolism, response to environmental stresses such as wounding, pathogen attack and oxidative stress. These functions might be dependent on each isozyme/isoform in each plant tissue.</text>
</comment>
<dbReference type="GO" id="GO:0046872">
    <property type="term" value="F:metal ion binding"/>
    <property type="evidence" value="ECO:0007669"/>
    <property type="project" value="UniProtKB-KW"/>
</dbReference>
<feature type="disulfide bond" evidence="21">
    <location>
        <begin position="269"/>
        <end position="462"/>
    </location>
</feature>
<dbReference type="InterPro" id="IPR002016">
    <property type="entry name" value="Haem_peroxidase"/>
</dbReference>
<keyword evidence="16" id="KW-0376">Hydrogen peroxide</keyword>
<evidence type="ECO:0000256" key="13">
    <source>
        <dbReference type="ARBA" id="ARBA00023157"/>
    </source>
</evidence>
<dbReference type="FunFam" id="1.10.520.10:FF:000001">
    <property type="entry name" value="Peroxidase"/>
    <property type="match status" value="1"/>
</dbReference>
<accession>A0AAD5NES0</accession>
<keyword evidence="9 19" id="KW-0106">Calcium</keyword>
<feature type="disulfide bond" evidence="21">
    <location>
        <begin position="216"/>
        <end position="221"/>
    </location>
</feature>
<evidence type="ECO:0000256" key="19">
    <source>
        <dbReference type="PIRSR" id="PIRSR600823-3"/>
    </source>
</evidence>
<dbReference type="PROSITE" id="PS00435">
    <property type="entry name" value="PEROXIDASE_1"/>
    <property type="match status" value="1"/>
</dbReference>
<keyword evidence="25" id="KW-1185">Reference proteome</keyword>
<dbReference type="Gene3D" id="1.10.520.10">
    <property type="match status" value="1"/>
</dbReference>
<protein>
    <recommendedName>
        <fullName evidence="5">peroxidase</fullName>
        <ecNumber evidence="5">1.11.1.7</ecNumber>
    </recommendedName>
</protein>
<dbReference type="PRINTS" id="PR00458">
    <property type="entry name" value="PEROXIDASE"/>
</dbReference>
<evidence type="ECO:0000313" key="25">
    <source>
        <dbReference type="Proteomes" id="UP001064489"/>
    </source>
</evidence>
<evidence type="ECO:0000256" key="14">
    <source>
        <dbReference type="ARBA" id="ARBA00023180"/>
    </source>
</evidence>
<dbReference type="InterPro" id="IPR010255">
    <property type="entry name" value="Haem_peroxidase_sf"/>
</dbReference>
<feature type="binding site" evidence="19">
    <location>
        <position position="342"/>
    </location>
    <ligand>
        <name>Ca(2+)</name>
        <dbReference type="ChEBI" id="CHEBI:29108"/>
        <label>2</label>
    </ligand>
</feature>
<evidence type="ECO:0000256" key="7">
    <source>
        <dbReference type="ARBA" id="ARBA00022617"/>
    </source>
</evidence>
<keyword evidence="8 19" id="KW-0479">Metal-binding</keyword>
<feature type="active site" description="Proton acceptor" evidence="17">
    <location>
        <position position="214"/>
    </location>
</feature>
<feature type="binding site" evidence="19">
    <location>
        <position position="218"/>
    </location>
    <ligand>
        <name>Ca(2+)</name>
        <dbReference type="ChEBI" id="CHEBI:29108"/>
        <label>1</label>
    </ligand>
</feature>
<evidence type="ECO:0000256" key="1">
    <source>
        <dbReference type="ARBA" id="ARBA00000189"/>
    </source>
</evidence>
<evidence type="ECO:0000256" key="9">
    <source>
        <dbReference type="ARBA" id="ARBA00022837"/>
    </source>
</evidence>
<comment type="subcellular location">
    <subcellularLocation>
        <location evidence="3">Nucleus</location>
    </subcellularLocation>
</comment>
<feature type="site" description="Transition state stabilizer" evidence="20">
    <location>
        <position position="210"/>
    </location>
</feature>
<feature type="binding site" evidence="19">
    <location>
        <position position="394"/>
    </location>
    <ligand>
        <name>Ca(2+)</name>
        <dbReference type="ChEBI" id="CHEBI:29108"/>
        <label>2</label>
    </ligand>
</feature>
<feature type="binding site" description="axial binding residue" evidence="19">
    <location>
        <position position="341"/>
    </location>
    <ligand>
        <name>heme b</name>
        <dbReference type="ChEBI" id="CHEBI:60344"/>
    </ligand>
    <ligandPart>
        <name>Fe</name>
        <dbReference type="ChEBI" id="CHEBI:18248"/>
    </ligandPart>
</feature>
<comment type="cofactor">
    <cofactor evidence="19">
        <name>heme b</name>
        <dbReference type="ChEBI" id="CHEBI:60344"/>
    </cofactor>
    <text evidence="19">Binds 1 heme b (iron(II)-protoporphyrin IX) group per subunit.</text>
</comment>
<keyword evidence="6" id="KW-0575">Peroxidase</keyword>
<dbReference type="InterPro" id="IPR054502">
    <property type="entry name" value="bHLH-TF_ACT-like_plant"/>
</dbReference>
<dbReference type="AlphaFoldDB" id="A0AAD5NES0"/>
<dbReference type="PROSITE" id="PS50873">
    <property type="entry name" value="PEROXIDASE_4"/>
    <property type="match status" value="1"/>
</dbReference>
<evidence type="ECO:0000256" key="22">
    <source>
        <dbReference type="SAM" id="Coils"/>
    </source>
</evidence>
<evidence type="ECO:0000256" key="2">
    <source>
        <dbReference type="ARBA" id="ARBA00002322"/>
    </source>
</evidence>
<keyword evidence="13 21" id="KW-1015">Disulfide bond</keyword>
<evidence type="ECO:0000256" key="11">
    <source>
        <dbReference type="ARBA" id="ARBA00023004"/>
    </source>
</evidence>
<feature type="binding site" evidence="19">
    <location>
        <position position="220"/>
    </location>
    <ligand>
        <name>Ca(2+)</name>
        <dbReference type="ChEBI" id="CHEBI:29108"/>
        <label>1</label>
    </ligand>
</feature>